<name>A0A5M3WVG7_9ACTN</name>
<dbReference type="InterPro" id="IPR029058">
    <property type="entry name" value="AB_hydrolase_fold"/>
</dbReference>
<proteinExistence type="predicted"/>
<feature type="domain" description="AB hydrolase-1" evidence="1">
    <location>
        <begin position="58"/>
        <end position="279"/>
    </location>
</feature>
<keyword evidence="3" id="KW-1185">Reference proteome</keyword>
<accession>A0A5M3WVG7</accession>
<sequence length="305" mass="33333">MTRTKVGRFTGEEAKEEFLRAYEQAMELWPRPRWETDVETSFGTVHVHRYGTGDGDPVVLLHGAGANAATWYPQVAALGERHPVIAVDTIDDPGRSVQHTVVADNAQWVNEVLAGLDLRRVHLVGLSYGGWLALNQAIHGPERLASVILLDPGGVSRVPAKFFLNMIAGALAMLAPRRFRPRLGRLLANAALLSPPELMKPIMMGYRTFGPTRPPARPFTDDELRAVSVPAFALLAGRSALLDVSAARRRIQNLIPGAQVDILPKAGHGLPLEVPDLVNQHILRFIDAQAPDAQIPANEQHLVDL</sequence>
<dbReference type="GO" id="GO:0003824">
    <property type="term" value="F:catalytic activity"/>
    <property type="evidence" value="ECO:0007669"/>
    <property type="project" value="UniProtKB-ARBA"/>
</dbReference>
<evidence type="ECO:0000259" key="1">
    <source>
        <dbReference type="Pfam" id="PF12697"/>
    </source>
</evidence>
<dbReference type="Pfam" id="PF12697">
    <property type="entry name" value="Abhydrolase_6"/>
    <property type="match status" value="1"/>
</dbReference>
<reference evidence="2 3" key="1">
    <citation type="submission" date="2019-10" db="EMBL/GenBank/DDBJ databases">
        <title>Whole genome shotgun sequence of Acrocarpospora macrocephala NBRC 16266.</title>
        <authorList>
            <person name="Ichikawa N."/>
            <person name="Kimura A."/>
            <person name="Kitahashi Y."/>
            <person name="Komaki H."/>
            <person name="Oguchi A."/>
        </authorList>
    </citation>
    <scope>NUCLEOTIDE SEQUENCE [LARGE SCALE GENOMIC DNA]</scope>
    <source>
        <strain evidence="2 3">NBRC 16266</strain>
    </source>
</reference>
<dbReference type="PANTHER" id="PTHR43798">
    <property type="entry name" value="MONOACYLGLYCEROL LIPASE"/>
    <property type="match status" value="1"/>
</dbReference>
<evidence type="ECO:0000313" key="2">
    <source>
        <dbReference type="EMBL" id="GES13457.1"/>
    </source>
</evidence>
<protein>
    <recommendedName>
        <fullName evidence="1">AB hydrolase-1 domain-containing protein</fullName>
    </recommendedName>
</protein>
<dbReference type="Gene3D" id="3.40.50.1820">
    <property type="entry name" value="alpha/beta hydrolase"/>
    <property type="match status" value="1"/>
</dbReference>
<dbReference type="EMBL" id="BLAE01000046">
    <property type="protein sequence ID" value="GES13457.1"/>
    <property type="molecule type" value="Genomic_DNA"/>
</dbReference>
<dbReference type="Proteomes" id="UP000331127">
    <property type="component" value="Unassembled WGS sequence"/>
</dbReference>
<comment type="caution">
    <text evidence="2">The sequence shown here is derived from an EMBL/GenBank/DDBJ whole genome shotgun (WGS) entry which is preliminary data.</text>
</comment>
<evidence type="ECO:0000313" key="3">
    <source>
        <dbReference type="Proteomes" id="UP000331127"/>
    </source>
</evidence>
<gene>
    <name evidence="2" type="ORF">Amac_070540</name>
</gene>
<dbReference type="RefSeq" id="WP_218041471.1">
    <property type="nucleotide sequence ID" value="NZ_BAAAHL010000042.1"/>
</dbReference>
<dbReference type="AlphaFoldDB" id="A0A5M3WVG7"/>
<dbReference type="InterPro" id="IPR050266">
    <property type="entry name" value="AB_hydrolase_sf"/>
</dbReference>
<organism evidence="2 3">
    <name type="scientific">Acrocarpospora macrocephala</name>
    <dbReference type="NCBI Taxonomy" id="150177"/>
    <lineage>
        <taxon>Bacteria</taxon>
        <taxon>Bacillati</taxon>
        <taxon>Actinomycetota</taxon>
        <taxon>Actinomycetes</taxon>
        <taxon>Streptosporangiales</taxon>
        <taxon>Streptosporangiaceae</taxon>
        <taxon>Acrocarpospora</taxon>
    </lineage>
</organism>
<dbReference type="InterPro" id="IPR000073">
    <property type="entry name" value="AB_hydrolase_1"/>
</dbReference>
<dbReference type="SUPFAM" id="SSF53474">
    <property type="entry name" value="alpha/beta-Hydrolases"/>
    <property type="match status" value="1"/>
</dbReference>